<dbReference type="RefSeq" id="WP_107492401.1">
    <property type="nucleotide sequence ID" value="NZ_PZKC01000003.1"/>
</dbReference>
<dbReference type="GO" id="GO:0006780">
    <property type="term" value="P:uroporphyrinogen III biosynthetic process"/>
    <property type="evidence" value="ECO:0007669"/>
    <property type="project" value="UniProtKB-UniRule"/>
</dbReference>
<evidence type="ECO:0000256" key="4">
    <source>
        <dbReference type="ARBA" id="ARBA00023239"/>
    </source>
</evidence>
<evidence type="ECO:0000256" key="2">
    <source>
        <dbReference type="ARBA" id="ARBA00008133"/>
    </source>
</evidence>
<keyword evidence="5 9" id="KW-0627">Porphyrin biosynthesis</keyword>
<dbReference type="PANTHER" id="PTHR38042">
    <property type="entry name" value="UROPORPHYRINOGEN-III SYNTHASE, CHLOROPLASTIC"/>
    <property type="match status" value="1"/>
</dbReference>
<dbReference type="GO" id="GO:0006782">
    <property type="term" value="P:protoporphyrinogen IX biosynthetic process"/>
    <property type="evidence" value="ECO:0007669"/>
    <property type="project" value="UniProtKB-UniRule"/>
</dbReference>
<comment type="function">
    <text evidence="6 9">Catalyzes cyclization of the linear tetrapyrrole, hydroxymethylbilane, to the macrocyclic uroporphyrinogen III.</text>
</comment>
<accession>A0A2T4IHF0</accession>
<proteinExistence type="inferred from homology"/>
<dbReference type="Proteomes" id="UP000241193">
    <property type="component" value="Unassembled WGS sequence"/>
</dbReference>
<dbReference type="Pfam" id="PF02602">
    <property type="entry name" value="HEM4"/>
    <property type="match status" value="1"/>
</dbReference>
<evidence type="ECO:0000256" key="1">
    <source>
        <dbReference type="ARBA" id="ARBA00004772"/>
    </source>
</evidence>
<dbReference type="SUPFAM" id="SSF69618">
    <property type="entry name" value="HemD-like"/>
    <property type="match status" value="1"/>
</dbReference>
<dbReference type="EMBL" id="PZKC01000003">
    <property type="protein sequence ID" value="PTD97199.1"/>
    <property type="molecule type" value="Genomic_DNA"/>
</dbReference>
<dbReference type="EC" id="4.2.1.75" evidence="3 9"/>
<sequence length="262" mass="27332">MSPSAALPLAGLRIVVTRPAAQADALCEAIAARGGVPVRFPVMAIEGLADTSALRELAGRLEDYDVVFFVSPNAVRHALEVILAQRPWPPQLAVATVGKGSERALASHGLTTVIAPAEGYDSEAVLALPAFAPSAIDGKRVLVLRGDGGRELFGDTLRARGAQVDYLSCYRRTLPLVEPAVLRELAERGEIDALTLSSTEGVRNLLGLLGGTLPAAVAALPLFASHERIAAAARQAGFADVHPCAPGDDGLLGALERHFTVN</sequence>
<gene>
    <name evidence="11" type="ORF">C8261_04040</name>
</gene>
<dbReference type="OrthoDB" id="9787650at2"/>
<evidence type="ECO:0000313" key="12">
    <source>
        <dbReference type="Proteomes" id="UP000241193"/>
    </source>
</evidence>
<feature type="domain" description="Tetrapyrrole biosynthesis uroporphyrinogen III synthase" evidence="10">
    <location>
        <begin position="25"/>
        <end position="251"/>
    </location>
</feature>
<evidence type="ECO:0000256" key="8">
    <source>
        <dbReference type="ARBA" id="ARBA00048617"/>
    </source>
</evidence>
<comment type="caution">
    <text evidence="11">The sequence shown here is derived from an EMBL/GenBank/DDBJ whole genome shotgun (WGS) entry which is preliminary data.</text>
</comment>
<dbReference type="CDD" id="cd06578">
    <property type="entry name" value="HemD"/>
    <property type="match status" value="1"/>
</dbReference>
<keyword evidence="4 9" id="KW-0456">Lyase</keyword>
<evidence type="ECO:0000256" key="9">
    <source>
        <dbReference type="RuleBase" id="RU366031"/>
    </source>
</evidence>
<dbReference type="InterPro" id="IPR003754">
    <property type="entry name" value="4pyrrol_synth_uPrphyn_synth"/>
</dbReference>
<dbReference type="AlphaFoldDB" id="A0A2T4IHF0"/>
<evidence type="ECO:0000256" key="5">
    <source>
        <dbReference type="ARBA" id="ARBA00023244"/>
    </source>
</evidence>
<organism evidence="11 12">
    <name type="scientific">Pseudothauera lacus</name>
    <dbReference type="NCBI Taxonomy" id="2136175"/>
    <lineage>
        <taxon>Bacteria</taxon>
        <taxon>Pseudomonadati</taxon>
        <taxon>Pseudomonadota</taxon>
        <taxon>Betaproteobacteria</taxon>
        <taxon>Rhodocyclales</taxon>
        <taxon>Zoogloeaceae</taxon>
        <taxon>Pseudothauera</taxon>
    </lineage>
</organism>
<evidence type="ECO:0000259" key="10">
    <source>
        <dbReference type="Pfam" id="PF02602"/>
    </source>
</evidence>
<dbReference type="InterPro" id="IPR036108">
    <property type="entry name" value="4pyrrol_syn_uPrphyn_synt_sf"/>
</dbReference>
<evidence type="ECO:0000313" key="11">
    <source>
        <dbReference type="EMBL" id="PTD97199.1"/>
    </source>
</evidence>
<name>A0A2T4IHF0_9RHOO</name>
<dbReference type="UniPathway" id="UPA00251">
    <property type="reaction ID" value="UER00320"/>
</dbReference>
<reference evidence="11 12" key="2">
    <citation type="submission" date="2018-04" db="EMBL/GenBank/DDBJ databases">
        <title>Thauera lacus sp. nov., isolated from an saline lake in Inner Mongolia, China.</title>
        <authorList>
            <person name="Liang Q.-Y."/>
        </authorList>
    </citation>
    <scope>NUCLEOTIDE SEQUENCE [LARGE SCALE GENOMIC DNA]</scope>
    <source>
        <strain evidence="11 12">D20</strain>
    </source>
</reference>
<dbReference type="GO" id="GO:0004852">
    <property type="term" value="F:uroporphyrinogen-III synthase activity"/>
    <property type="evidence" value="ECO:0007669"/>
    <property type="project" value="UniProtKB-UniRule"/>
</dbReference>
<dbReference type="PANTHER" id="PTHR38042:SF1">
    <property type="entry name" value="UROPORPHYRINOGEN-III SYNTHASE, CHLOROPLASTIC"/>
    <property type="match status" value="1"/>
</dbReference>
<dbReference type="InterPro" id="IPR039793">
    <property type="entry name" value="UROS/Hem4"/>
</dbReference>
<protein>
    <recommendedName>
        <fullName evidence="7 9">Uroporphyrinogen-III synthase</fullName>
        <ecNumber evidence="3 9">4.2.1.75</ecNumber>
    </recommendedName>
</protein>
<keyword evidence="12" id="KW-1185">Reference proteome</keyword>
<evidence type="ECO:0000256" key="7">
    <source>
        <dbReference type="ARBA" id="ARBA00040167"/>
    </source>
</evidence>
<evidence type="ECO:0000256" key="6">
    <source>
        <dbReference type="ARBA" id="ARBA00037589"/>
    </source>
</evidence>
<reference evidence="11 12" key="1">
    <citation type="submission" date="2018-03" db="EMBL/GenBank/DDBJ databases">
        <authorList>
            <person name="Keele B.F."/>
        </authorList>
    </citation>
    <scope>NUCLEOTIDE SEQUENCE [LARGE SCALE GENOMIC DNA]</scope>
    <source>
        <strain evidence="11 12">D20</strain>
    </source>
</reference>
<comment type="catalytic activity">
    <reaction evidence="8 9">
        <text>hydroxymethylbilane = uroporphyrinogen III + H2O</text>
        <dbReference type="Rhea" id="RHEA:18965"/>
        <dbReference type="ChEBI" id="CHEBI:15377"/>
        <dbReference type="ChEBI" id="CHEBI:57308"/>
        <dbReference type="ChEBI" id="CHEBI:57845"/>
        <dbReference type="EC" id="4.2.1.75"/>
    </reaction>
</comment>
<comment type="pathway">
    <text evidence="1 9">Porphyrin-containing compound metabolism; protoporphyrin-IX biosynthesis; coproporphyrinogen-III from 5-aminolevulinate: step 3/4.</text>
</comment>
<dbReference type="Gene3D" id="3.40.50.10090">
    <property type="match status" value="2"/>
</dbReference>
<comment type="similarity">
    <text evidence="2 9">Belongs to the uroporphyrinogen-III synthase family.</text>
</comment>
<evidence type="ECO:0000256" key="3">
    <source>
        <dbReference type="ARBA" id="ARBA00013109"/>
    </source>
</evidence>